<feature type="transmembrane region" description="Helical" evidence="6">
    <location>
        <begin position="283"/>
        <end position="304"/>
    </location>
</feature>
<feature type="transmembrane region" description="Helical" evidence="6">
    <location>
        <begin position="512"/>
        <end position="530"/>
    </location>
</feature>
<proteinExistence type="predicted"/>
<keyword evidence="9" id="KW-1185">Reference proteome</keyword>
<protein>
    <recommendedName>
        <fullName evidence="7">O-antigen ligase-related domain-containing protein</fullName>
    </recommendedName>
</protein>
<dbReference type="Proteomes" id="UP000190188">
    <property type="component" value="Unassembled WGS sequence"/>
</dbReference>
<dbReference type="Gene3D" id="1.25.40.10">
    <property type="entry name" value="Tetratricopeptide repeat domain"/>
    <property type="match status" value="1"/>
</dbReference>
<accession>A0A1T2X8D1</accession>
<dbReference type="Pfam" id="PF04932">
    <property type="entry name" value="Wzy_C"/>
    <property type="match status" value="1"/>
</dbReference>
<name>A0A1T2X8D1_9BACL</name>
<dbReference type="GO" id="GO:0016020">
    <property type="term" value="C:membrane"/>
    <property type="evidence" value="ECO:0007669"/>
    <property type="project" value="UniProtKB-SubCell"/>
</dbReference>
<dbReference type="PROSITE" id="PS50005">
    <property type="entry name" value="TPR"/>
    <property type="match status" value="1"/>
</dbReference>
<dbReference type="RefSeq" id="WP_158081724.1">
    <property type="nucleotide sequence ID" value="NZ_MSZX01000007.1"/>
</dbReference>
<dbReference type="SUPFAM" id="SSF48452">
    <property type="entry name" value="TPR-like"/>
    <property type="match status" value="1"/>
</dbReference>
<feature type="transmembrane region" description="Helical" evidence="6">
    <location>
        <begin position="488"/>
        <end position="506"/>
    </location>
</feature>
<dbReference type="InterPro" id="IPR051533">
    <property type="entry name" value="WaaL-like"/>
</dbReference>
<keyword evidence="4 6" id="KW-0472">Membrane</keyword>
<dbReference type="InterPro" id="IPR011990">
    <property type="entry name" value="TPR-like_helical_dom_sf"/>
</dbReference>
<feature type="transmembrane region" description="Helical" evidence="6">
    <location>
        <begin position="456"/>
        <end position="476"/>
    </location>
</feature>
<dbReference type="EMBL" id="MSZX01000007">
    <property type="protein sequence ID" value="OPA76085.1"/>
    <property type="molecule type" value="Genomic_DNA"/>
</dbReference>
<feature type="transmembrane region" description="Helical" evidence="6">
    <location>
        <begin position="542"/>
        <end position="563"/>
    </location>
</feature>
<feature type="transmembrane region" description="Helical" evidence="6">
    <location>
        <begin position="118"/>
        <end position="134"/>
    </location>
</feature>
<dbReference type="InterPro" id="IPR007016">
    <property type="entry name" value="O-antigen_ligase-rel_domated"/>
</dbReference>
<dbReference type="PANTHER" id="PTHR37422:SF13">
    <property type="entry name" value="LIPOPOLYSACCHARIDE BIOSYNTHESIS PROTEIN PA4999-RELATED"/>
    <property type="match status" value="1"/>
</dbReference>
<dbReference type="OrthoDB" id="1808577at2"/>
<comment type="subcellular location">
    <subcellularLocation>
        <location evidence="1">Membrane</location>
        <topology evidence="1">Multi-pass membrane protein</topology>
    </subcellularLocation>
</comment>
<feature type="transmembrane region" description="Helical" evidence="6">
    <location>
        <begin position="90"/>
        <end position="112"/>
    </location>
</feature>
<gene>
    <name evidence="8" type="ORF">BVG16_17870</name>
</gene>
<feature type="repeat" description="TPR" evidence="5">
    <location>
        <begin position="742"/>
        <end position="775"/>
    </location>
</feature>
<evidence type="ECO:0000313" key="9">
    <source>
        <dbReference type="Proteomes" id="UP000190188"/>
    </source>
</evidence>
<dbReference type="InterPro" id="IPR019734">
    <property type="entry name" value="TPR_rpt"/>
</dbReference>
<evidence type="ECO:0000259" key="7">
    <source>
        <dbReference type="Pfam" id="PF04932"/>
    </source>
</evidence>
<feature type="domain" description="O-antigen ligase-related" evidence="7">
    <location>
        <begin position="337"/>
        <end position="465"/>
    </location>
</feature>
<keyword evidence="5" id="KW-0802">TPR repeat</keyword>
<dbReference type="PANTHER" id="PTHR37422">
    <property type="entry name" value="TEICHURONIC ACID BIOSYNTHESIS PROTEIN TUAE"/>
    <property type="match status" value="1"/>
</dbReference>
<evidence type="ECO:0000256" key="3">
    <source>
        <dbReference type="ARBA" id="ARBA00022989"/>
    </source>
</evidence>
<feature type="transmembrane region" description="Helical" evidence="6">
    <location>
        <begin position="59"/>
        <end position="78"/>
    </location>
</feature>
<feature type="transmembrane region" description="Helical" evidence="6">
    <location>
        <begin position="25"/>
        <end position="47"/>
    </location>
</feature>
<evidence type="ECO:0000256" key="2">
    <source>
        <dbReference type="ARBA" id="ARBA00022692"/>
    </source>
</evidence>
<feature type="transmembrane region" description="Helical" evidence="6">
    <location>
        <begin position="231"/>
        <end position="249"/>
    </location>
</feature>
<evidence type="ECO:0000256" key="1">
    <source>
        <dbReference type="ARBA" id="ARBA00004141"/>
    </source>
</evidence>
<dbReference type="STRING" id="1324314.BVG16_17870"/>
<feature type="transmembrane region" description="Helical" evidence="6">
    <location>
        <begin position="316"/>
        <end position="337"/>
    </location>
</feature>
<feature type="transmembrane region" description="Helical" evidence="6">
    <location>
        <begin position="146"/>
        <end position="164"/>
    </location>
</feature>
<feature type="transmembrane region" description="Helical" evidence="6">
    <location>
        <begin position="255"/>
        <end position="271"/>
    </location>
</feature>
<sequence length="820" mass="93260">MSNPAYGKKKAPSNRTIIVPRDQSVLYWLLMGITVLFLLWAPLWAALFNGQEFTFERPIYQAMRWVAVIMLLLGIYLFKNWKFHDTKDGFALLILALPLSYLISLIPAASHYQALNMVYIYLMFAAIFIVGLYFTREKHGNDIIRITLVTSTYITVFFGLFHWFGNGKFIAKLLGWLIPINPATGIYVQAIWNDSNGLRLASFFQYPNTYASFLIAILFAGTFLVVRSRKWYVTALHTFMLVPIILSFFLTLSRAAYVILPIVFLIVVLCLKPYRQIMYTIHIALAFIASMAILNKVTAIGISVNGQFVGSESLKGWMLTLGVSLALAIIATAVQHFLGPWLERKLSGFGQRKGSSWYLPSAAVILGVIMVFVFIGTSAKNLLPENVKIRLENINFQQHSVLERATFYKDAIKLVADYPVFGAGGGAWYSMYEKYQHNPYLSRQAHSFFFQNLVEVGIFGLLVFIALLVLFFYSYLRDYIRSDEKDRDSHFYYFIIAIALLIHSAIDFDVSYVYIGILLFLCLGAMLSNTKTKELTKLKHNQAIKFGFPAVVALLSIFMFIFAQTSLSANASFKKSRDMVQTQSSNNFNEIVAPINKALSLRTNHPEYAQLKIQLLQSVYSQNQDQQFYDEAQSLLDKTRAKEPYNFILMSFQMKQYELSNNKVEELKFIEEQLQNYPWNMSLYDTAIQLNAEFGNAQGGDLSSNQYYNAAIAAYDKIIAQKQVIASLPKEQLQGRAFDITPKISLNMGQIYFKKGDFAKAAETLKPSITEDYNDVINRDLARWYLAALQKQGTTDQAVYDALIAIDPGEKQVIETLTNL</sequence>
<evidence type="ECO:0000256" key="5">
    <source>
        <dbReference type="PROSITE-ProRule" id="PRU00339"/>
    </source>
</evidence>
<reference evidence="8 9" key="1">
    <citation type="submission" date="2017-01" db="EMBL/GenBank/DDBJ databases">
        <title>Genome analysis of Paenibacillus selenitrireducens ES3-24.</title>
        <authorList>
            <person name="Xu D."/>
            <person name="Yao R."/>
            <person name="Zheng S."/>
        </authorList>
    </citation>
    <scope>NUCLEOTIDE SEQUENCE [LARGE SCALE GENOMIC DNA]</scope>
    <source>
        <strain evidence="8 9">ES3-24</strain>
    </source>
</reference>
<organism evidence="8 9">
    <name type="scientific">Paenibacillus selenitireducens</name>
    <dbReference type="NCBI Taxonomy" id="1324314"/>
    <lineage>
        <taxon>Bacteria</taxon>
        <taxon>Bacillati</taxon>
        <taxon>Bacillota</taxon>
        <taxon>Bacilli</taxon>
        <taxon>Bacillales</taxon>
        <taxon>Paenibacillaceae</taxon>
        <taxon>Paenibacillus</taxon>
    </lineage>
</organism>
<comment type="caution">
    <text evidence="8">The sequence shown here is derived from an EMBL/GenBank/DDBJ whole genome shotgun (WGS) entry which is preliminary data.</text>
</comment>
<evidence type="ECO:0000256" key="4">
    <source>
        <dbReference type="ARBA" id="ARBA00023136"/>
    </source>
</evidence>
<keyword evidence="3 6" id="KW-1133">Transmembrane helix</keyword>
<dbReference type="AlphaFoldDB" id="A0A1T2X8D1"/>
<feature type="transmembrane region" description="Helical" evidence="6">
    <location>
        <begin position="357"/>
        <end position="376"/>
    </location>
</feature>
<feature type="transmembrane region" description="Helical" evidence="6">
    <location>
        <begin position="209"/>
        <end position="226"/>
    </location>
</feature>
<evidence type="ECO:0000313" key="8">
    <source>
        <dbReference type="EMBL" id="OPA76085.1"/>
    </source>
</evidence>
<keyword evidence="2 6" id="KW-0812">Transmembrane</keyword>
<evidence type="ECO:0000256" key="6">
    <source>
        <dbReference type="SAM" id="Phobius"/>
    </source>
</evidence>